<dbReference type="Gene3D" id="3.20.20.70">
    <property type="entry name" value="Aldolase class I"/>
    <property type="match status" value="1"/>
</dbReference>
<evidence type="ECO:0000256" key="1">
    <source>
        <dbReference type="ARBA" id="ARBA00022485"/>
    </source>
</evidence>
<comment type="caution">
    <text evidence="7">The sequence shown here is derived from an EMBL/GenBank/DDBJ whole genome shotgun (WGS) entry which is preliminary data.</text>
</comment>
<keyword evidence="8" id="KW-1185">Reference proteome</keyword>
<evidence type="ECO:0000313" key="7">
    <source>
        <dbReference type="EMBL" id="MBC8580903.1"/>
    </source>
</evidence>
<dbReference type="InterPro" id="IPR013785">
    <property type="entry name" value="Aldolase_TIM"/>
</dbReference>
<gene>
    <name evidence="7" type="ORF">H8718_15395</name>
</gene>
<dbReference type="SUPFAM" id="SSF102114">
    <property type="entry name" value="Radical SAM enzymes"/>
    <property type="match status" value="1"/>
</dbReference>
<sequence length="199" mass="22637">MTILYTIDKSLYVNVTNACPCNCTFCVRLEHNSVGECDNLWLEHEPTLEEIIEAFKKQNLEAYDQVVFCGYGEPLVRLDIVLEVCKWIKANSNRPIRINTNGLANLIHQREIAYLLEGAVDAISISLNAPNKERYLEIARPCFGIDSFESLIQFAQACKKVIPSVTFSVVDVLSHEEIEACQRLATDMNISLRVRERIK</sequence>
<evidence type="ECO:0000256" key="5">
    <source>
        <dbReference type="ARBA" id="ARBA00023014"/>
    </source>
</evidence>
<dbReference type="EMBL" id="JACRSY010000031">
    <property type="protein sequence ID" value="MBC8580903.1"/>
    <property type="molecule type" value="Genomic_DNA"/>
</dbReference>
<evidence type="ECO:0000256" key="4">
    <source>
        <dbReference type="ARBA" id="ARBA00023004"/>
    </source>
</evidence>
<dbReference type="GO" id="GO:0003824">
    <property type="term" value="F:catalytic activity"/>
    <property type="evidence" value="ECO:0007669"/>
    <property type="project" value="InterPro"/>
</dbReference>
<dbReference type="AlphaFoldDB" id="A0A926EII8"/>
<reference evidence="7" key="1">
    <citation type="submission" date="2020-08" db="EMBL/GenBank/DDBJ databases">
        <title>Genome public.</title>
        <authorList>
            <person name="Liu C."/>
            <person name="Sun Q."/>
        </authorList>
    </citation>
    <scope>NUCLEOTIDE SEQUENCE</scope>
    <source>
        <strain evidence="7">NSJ-12</strain>
    </source>
</reference>
<dbReference type="CDD" id="cd01335">
    <property type="entry name" value="Radical_SAM"/>
    <property type="match status" value="1"/>
</dbReference>
<dbReference type="SFLD" id="SFLDS00029">
    <property type="entry name" value="Radical_SAM"/>
    <property type="match status" value="1"/>
</dbReference>
<evidence type="ECO:0000256" key="3">
    <source>
        <dbReference type="ARBA" id="ARBA00022723"/>
    </source>
</evidence>
<dbReference type="InterPro" id="IPR023821">
    <property type="entry name" value="rSAM_TatD-assoc"/>
</dbReference>
<dbReference type="Proteomes" id="UP000655830">
    <property type="component" value="Unassembled WGS sequence"/>
</dbReference>
<evidence type="ECO:0000259" key="6">
    <source>
        <dbReference type="PROSITE" id="PS51918"/>
    </source>
</evidence>
<dbReference type="RefSeq" id="WP_249333590.1">
    <property type="nucleotide sequence ID" value="NZ_JACRSY010000031.1"/>
</dbReference>
<keyword evidence="3" id="KW-0479">Metal-binding</keyword>
<dbReference type="InterPro" id="IPR023822">
    <property type="entry name" value="rSAM_TatD-assoc_bac"/>
</dbReference>
<dbReference type="PANTHER" id="PTHR42836:SF1">
    <property type="entry name" value="7-CARBOXY-7-DEAZAGUANINE SYNTHASE"/>
    <property type="match status" value="1"/>
</dbReference>
<dbReference type="InterPro" id="IPR007197">
    <property type="entry name" value="rSAM"/>
</dbReference>
<keyword evidence="4" id="KW-0408">Iron</keyword>
<dbReference type="GO" id="GO:0051539">
    <property type="term" value="F:4 iron, 4 sulfur cluster binding"/>
    <property type="evidence" value="ECO:0007669"/>
    <property type="project" value="UniProtKB-KW"/>
</dbReference>
<evidence type="ECO:0000313" key="8">
    <source>
        <dbReference type="Proteomes" id="UP000655830"/>
    </source>
</evidence>
<dbReference type="PANTHER" id="PTHR42836">
    <property type="entry name" value="7-CARBOXY-7-DEAZAGUANINE SYNTHASE"/>
    <property type="match status" value="1"/>
</dbReference>
<protein>
    <submittedName>
        <fullName evidence="7">TIGR04100 family radical SAM protein</fullName>
    </submittedName>
</protein>
<proteinExistence type="predicted"/>
<dbReference type="NCBIfam" id="TIGR04100">
    <property type="entry name" value="rSAM_pair_X"/>
    <property type="match status" value="1"/>
</dbReference>
<name>A0A926EII8_9FIRM</name>
<evidence type="ECO:0000256" key="2">
    <source>
        <dbReference type="ARBA" id="ARBA00022691"/>
    </source>
</evidence>
<accession>A0A926EII8</accession>
<organism evidence="7 8">
    <name type="scientific">Zhenhengia yiwuensis</name>
    <dbReference type="NCBI Taxonomy" id="2763666"/>
    <lineage>
        <taxon>Bacteria</taxon>
        <taxon>Bacillati</taxon>
        <taxon>Bacillota</taxon>
        <taxon>Clostridia</taxon>
        <taxon>Lachnospirales</taxon>
        <taxon>Lachnospiraceae</taxon>
        <taxon>Zhenhengia</taxon>
    </lineage>
</organism>
<keyword evidence="5" id="KW-0411">Iron-sulfur</keyword>
<feature type="domain" description="Radical SAM core" evidence="6">
    <location>
        <begin position="5"/>
        <end position="199"/>
    </location>
</feature>
<dbReference type="SFLD" id="SFLDG01111">
    <property type="entry name" value="Uncharacterised_Radical_SAM_Su"/>
    <property type="match status" value="1"/>
</dbReference>
<dbReference type="InterPro" id="IPR058240">
    <property type="entry name" value="rSAM_sf"/>
</dbReference>
<dbReference type="NCBIfam" id="TIGR04038">
    <property type="entry name" value="tatD_link_rSAM"/>
    <property type="match status" value="1"/>
</dbReference>
<keyword evidence="2" id="KW-0949">S-adenosyl-L-methionine</keyword>
<dbReference type="GO" id="GO:0046872">
    <property type="term" value="F:metal ion binding"/>
    <property type="evidence" value="ECO:0007669"/>
    <property type="project" value="UniProtKB-KW"/>
</dbReference>
<keyword evidence="1" id="KW-0004">4Fe-4S</keyword>
<dbReference type="PROSITE" id="PS51918">
    <property type="entry name" value="RADICAL_SAM"/>
    <property type="match status" value="1"/>
</dbReference>
<dbReference type="Pfam" id="PF04055">
    <property type="entry name" value="Radical_SAM"/>
    <property type="match status" value="1"/>
</dbReference>